<dbReference type="PROSITE" id="PS50972">
    <property type="entry name" value="PTERIN_BINDING"/>
    <property type="match status" value="1"/>
</dbReference>
<dbReference type="SUPFAM" id="SSF51717">
    <property type="entry name" value="Dihydropteroate synthetase-like"/>
    <property type="match status" value="1"/>
</dbReference>
<dbReference type="UniPathway" id="UPA00077">
    <property type="reaction ID" value="UER00156"/>
</dbReference>
<dbReference type="Gene3D" id="3.20.20.20">
    <property type="entry name" value="Dihydropteroate synthase-like"/>
    <property type="match status" value="1"/>
</dbReference>
<keyword evidence="8 9" id="KW-0289">Folate biosynthesis</keyword>
<proteinExistence type="inferred from homology"/>
<dbReference type="EC" id="2.5.1.15" evidence="4 9"/>
<gene>
    <name evidence="12" type="ORF">SAMN00790413_00736</name>
</gene>
<accession>A0A1W1VAA4</accession>
<name>A0A1W1VAA4_9DEIO</name>
<dbReference type="PROSITE" id="PS00793">
    <property type="entry name" value="DHPS_2"/>
    <property type="match status" value="1"/>
</dbReference>
<keyword evidence="13" id="KW-1185">Reference proteome</keyword>
<dbReference type="PANTHER" id="PTHR20941">
    <property type="entry name" value="FOLATE SYNTHESIS PROTEINS"/>
    <property type="match status" value="1"/>
</dbReference>
<evidence type="ECO:0000313" key="12">
    <source>
        <dbReference type="EMBL" id="SMB90349.1"/>
    </source>
</evidence>
<dbReference type="PANTHER" id="PTHR20941:SF1">
    <property type="entry name" value="FOLIC ACID SYNTHESIS PROTEIN FOL1"/>
    <property type="match status" value="1"/>
</dbReference>
<dbReference type="GO" id="GO:0046872">
    <property type="term" value="F:metal ion binding"/>
    <property type="evidence" value="ECO:0007669"/>
    <property type="project" value="UniProtKB-KW"/>
</dbReference>
<evidence type="ECO:0000256" key="9">
    <source>
        <dbReference type="RuleBase" id="RU361205"/>
    </source>
</evidence>
<organism evidence="12 13">
    <name type="scientific">Deinococcus hopiensis KR-140</name>
    <dbReference type="NCBI Taxonomy" id="695939"/>
    <lineage>
        <taxon>Bacteria</taxon>
        <taxon>Thermotogati</taxon>
        <taxon>Deinococcota</taxon>
        <taxon>Deinococci</taxon>
        <taxon>Deinococcales</taxon>
        <taxon>Deinococcaceae</taxon>
        <taxon>Deinococcus</taxon>
    </lineage>
</organism>
<dbReference type="GO" id="GO:0004156">
    <property type="term" value="F:dihydropteroate synthase activity"/>
    <property type="evidence" value="ECO:0007669"/>
    <property type="project" value="UniProtKB-EC"/>
</dbReference>
<evidence type="ECO:0000256" key="2">
    <source>
        <dbReference type="ARBA" id="ARBA00001946"/>
    </source>
</evidence>
<dbReference type="InterPro" id="IPR006390">
    <property type="entry name" value="DHP_synth_dom"/>
</dbReference>
<dbReference type="GO" id="GO:0005829">
    <property type="term" value="C:cytosol"/>
    <property type="evidence" value="ECO:0007669"/>
    <property type="project" value="TreeGrafter"/>
</dbReference>
<evidence type="ECO:0000256" key="8">
    <source>
        <dbReference type="ARBA" id="ARBA00022909"/>
    </source>
</evidence>
<keyword evidence="7 9" id="KW-0460">Magnesium</keyword>
<dbReference type="Pfam" id="PF00809">
    <property type="entry name" value="Pterin_bind"/>
    <property type="match status" value="1"/>
</dbReference>
<dbReference type="NCBIfam" id="TIGR01496">
    <property type="entry name" value="DHPS"/>
    <property type="match status" value="1"/>
</dbReference>
<comment type="similarity">
    <text evidence="9">Belongs to the DHPS family.</text>
</comment>
<protein>
    <recommendedName>
        <fullName evidence="4 9">Dihydropteroate synthase</fullName>
        <shortName evidence="9">DHPS</shortName>
        <ecNumber evidence="4 9">2.5.1.15</ecNumber>
    </recommendedName>
    <alternativeName>
        <fullName evidence="9">Dihydropteroate pyrophosphorylase</fullName>
    </alternativeName>
</protein>
<comment type="catalytic activity">
    <reaction evidence="1">
        <text>(7,8-dihydropterin-6-yl)methyl diphosphate + 4-aminobenzoate = 7,8-dihydropteroate + diphosphate</text>
        <dbReference type="Rhea" id="RHEA:19949"/>
        <dbReference type="ChEBI" id="CHEBI:17836"/>
        <dbReference type="ChEBI" id="CHEBI:17839"/>
        <dbReference type="ChEBI" id="CHEBI:33019"/>
        <dbReference type="ChEBI" id="CHEBI:72950"/>
        <dbReference type="EC" id="2.5.1.15"/>
    </reaction>
</comment>
<dbReference type="CDD" id="cd00739">
    <property type="entry name" value="DHPS"/>
    <property type="match status" value="1"/>
</dbReference>
<keyword evidence="5 9" id="KW-0808">Transferase</keyword>
<comment type="pathway">
    <text evidence="3 9">Cofactor biosynthesis; tetrahydrofolate biosynthesis; 7,8-dihydrofolate from 2-amino-4-hydroxy-6-hydroxymethyl-7,8-dihydropteridine diphosphate and 4-aminobenzoate: step 1/2.</text>
</comment>
<evidence type="ECO:0000256" key="7">
    <source>
        <dbReference type="ARBA" id="ARBA00022842"/>
    </source>
</evidence>
<dbReference type="PROSITE" id="PS00792">
    <property type="entry name" value="DHPS_1"/>
    <property type="match status" value="1"/>
</dbReference>
<evidence type="ECO:0000256" key="3">
    <source>
        <dbReference type="ARBA" id="ARBA00004763"/>
    </source>
</evidence>
<evidence type="ECO:0000256" key="6">
    <source>
        <dbReference type="ARBA" id="ARBA00022723"/>
    </source>
</evidence>
<dbReference type="GO" id="GO:0046654">
    <property type="term" value="P:tetrahydrofolate biosynthetic process"/>
    <property type="evidence" value="ECO:0007669"/>
    <property type="project" value="UniProtKB-UniPathway"/>
</dbReference>
<sequence length="299" mass="31100">MTENSGGRTHRLTFGFPVPGGQRGPNGWEVTWTGCAVMGILNVTPDSFSDGGQHASLEAAAAQARAMRNAGALMVDVGGESTRPGAEPVPAEVELDRVRPVLRALANSGVLLSVDTLKPEVAEVALREGAHLINDVTALRNPAMVEVCVRFGAPACLVHMRGEPRTMQHAPEYGDVVSEVHAFLREQAGEVLGAGVPAVLLDPGLGFGKTLDHNLALLRALPDLTAGPLPVLVGASRKKMIDWMAGVPRAAERDPGSLALHLQAARAGAALVRAHAAAAHVQALRVQAALGSPARTSGR</sequence>
<dbReference type="Proteomes" id="UP000192582">
    <property type="component" value="Unassembled WGS sequence"/>
</dbReference>
<evidence type="ECO:0000256" key="1">
    <source>
        <dbReference type="ARBA" id="ARBA00000012"/>
    </source>
</evidence>
<evidence type="ECO:0000256" key="10">
    <source>
        <dbReference type="SAM" id="MobiDB-lite"/>
    </source>
</evidence>
<dbReference type="InterPro" id="IPR011005">
    <property type="entry name" value="Dihydropteroate_synth-like_sf"/>
</dbReference>
<evidence type="ECO:0000256" key="4">
    <source>
        <dbReference type="ARBA" id="ARBA00012458"/>
    </source>
</evidence>
<keyword evidence="6 9" id="KW-0479">Metal-binding</keyword>
<dbReference type="RefSeq" id="WP_245808344.1">
    <property type="nucleotide sequence ID" value="NZ_FWWU01000009.1"/>
</dbReference>
<evidence type="ECO:0000259" key="11">
    <source>
        <dbReference type="PROSITE" id="PS50972"/>
    </source>
</evidence>
<feature type="region of interest" description="Disordered" evidence="10">
    <location>
        <begin position="1"/>
        <end position="25"/>
    </location>
</feature>
<dbReference type="EMBL" id="FWWU01000009">
    <property type="protein sequence ID" value="SMB90349.1"/>
    <property type="molecule type" value="Genomic_DNA"/>
</dbReference>
<evidence type="ECO:0000313" key="13">
    <source>
        <dbReference type="Proteomes" id="UP000192582"/>
    </source>
</evidence>
<comment type="function">
    <text evidence="9">Catalyzes the condensation of para-aminobenzoate (pABA) with 6-hydroxymethyl-7,8-dihydropterin diphosphate (DHPt-PP) to form 7,8-dihydropteroate (H2Pte), the immediate precursor of folate derivatives.</text>
</comment>
<dbReference type="InterPro" id="IPR045031">
    <property type="entry name" value="DHP_synth-like"/>
</dbReference>
<reference evidence="12 13" key="1">
    <citation type="submission" date="2017-04" db="EMBL/GenBank/DDBJ databases">
        <authorList>
            <person name="Afonso C.L."/>
            <person name="Miller P.J."/>
            <person name="Scott M.A."/>
            <person name="Spackman E."/>
            <person name="Goraichik I."/>
            <person name="Dimitrov K.M."/>
            <person name="Suarez D.L."/>
            <person name="Swayne D.E."/>
        </authorList>
    </citation>
    <scope>NUCLEOTIDE SEQUENCE [LARGE SCALE GENOMIC DNA]</scope>
    <source>
        <strain evidence="12 13">KR-140</strain>
    </source>
</reference>
<comment type="cofactor">
    <cofactor evidence="2 9">
        <name>Mg(2+)</name>
        <dbReference type="ChEBI" id="CHEBI:18420"/>
    </cofactor>
</comment>
<feature type="domain" description="Pterin-binding" evidence="11">
    <location>
        <begin position="35"/>
        <end position="285"/>
    </location>
</feature>
<dbReference type="AlphaFoldDB" id="A0A1W1VAA4"/>
<dbReference type="STRING" id="695939.SAMN00790413_00736"/>
<dbReference type="InterPro" id="IPR000489">
    <property type="entry name" value="Pterin-binding_dom"/>
</dbReference>
<dbReference type="GO" id="GO:0046656">
    <property type="term" value="P:folic acid biosynthetic process"/>
    <property type="evidence" value="ECO:0007669"/>
    <property type="project" value="UniProtKB-KW"/>
</dbReference>
<evidence type="ECO:0000256" key="5">
    <source>
        <dbReference type="ARBA" id="ARBA00022679"/>
    </source>
</evidence>